<accession>A0A0A9ZI10</accession>
<feature type="compositionally biased region" description="Low complexity" evidence="1">
    <location>
        <begin position="64"/>
        <end position="74"/>
    </location>
</feature>
<evidence type="ECO:0000256" key="1">
    <source>
        <dbReference type="SAM" id="MobiDB-lite"/>
    </source>
</evidence>
<dbReference type="AlphaFoldDB" id="A0A0A9ZI10"/>
<feature type="non-terminal residue" evidence="2">
    <location>
        <position position="1"/>
    </location>
</feature>
<name>A0A0A9ZI10_LYGHE</name>
<reference evidence="2" key="1">
    <citation type="journal article" date="2014" name="PLoS ONE">
        <title>Transcriptome-Based Identification of ABC Transporters in the Western Tarnished Plant Bug Lygus hesperus.</title>
        <authorList>
            <person name="Hull J.J."/>
            <person name="Chaney K."/>
            <person name="Geib S.M."/>
            <person name="Fabrick J.A."/>
            <person name="Brent C.S."/>
            <person name="Walsh D."/>
            <person name="Lavine L.C."/>
        </authorList>
    </citation>
    <scope>NUCLEOTIDE SEQUENCE</scope>
</reference>
<evidence type="ECO:0000313" key="2">
    <source>
        <dbReference type="EMBL" id="JAG42240.1"/>
    </source>
</evidence>
<feature type="compositionally biased region" description="Polar residues" evidence="1">
    <location>
        <begin position="10"/>
        <end position="25"/>
    </location>
</feature>
<sequence>NNNNNNTNTKASVQTDVKSNTTTSDVAPASTTTTTFMGHTTTTVDKPMNLSTYKTDKSGSKSDATTAAATGIATDMGKPFSPGSISHVKDNVPSGAAGTSPGLIPSASFSLGSFGASFLDTRGASIISVAG</sequence>
<reference evidence="2" key="2">
    <citation type="submission" date="2014-07" db="EMBL/GenBank/DDBJ databases">
        <authorList>
            <person name="Hull J."/>
        </authorList>
    </citation>
    <scope>NUCLEOTIDE SEQUENCE</scope>
</reference>
<proteinExistence type="predicted"/>
<protein>
    <submittedName>
        <fullName evidence="2">Uncharacterized protein</fullName>
    </submittedName>
</protein>
<organism evidence="2">
    <name type="scientific">Lygus hesperus</name>
    <name type="common">Western plant bug</name>
    <dbReference type="NCBI Taxonomy" id="30085"/>
    <lineage>
        <taxon>Eukaryota</taxon>
        <taxon>Metazoa</taxon>
        <taxon>Ecdysozoa</taxon>
        <taxon>Arthropoda</taxon>
        <taxon>Hexapoda</taxon>
        <taxon>Insecta</taxon>
        <taxon>Pterygota</taxon>
        <taxon>Neoptera</taxon>
        <taxon>Paraneoptera</taxon>
        <taxon>Hemiptera</taxon>
        <taxon>Heteroptera</taxon>
        <taxon>Panheteroptera</taxon>
        <taxon>Cimicomorpha</taxon>
        <taxon>Miridae</taxon>
        <taxon>Mirini</taxon>
        <taxon>Lygus</taxon>
    </lineage>
</organism>
<feature type="compositionally biased region" description="Low complexity" evidence="1">
    <location>
        <begin position="31"/>
        <end position="43"/>
    </location>
</feature>
<gene>
    <name evidence="2" type="ORF">CM83_13635</name>
</gene>
<dbReference type="EMBL" id="GBHO01001364">
    <property type="protein sequence ID" value="JAG42240.1"/>
    <property type="molecule type" value="Transcribed_RNA"/>
</dbReference>
<feature type="region of interest" description="Disordered" evidence="1">
    <location>
        <begin position="1"/>
        <end position="100"/>
    </location>
</feature>